<proteinExistence type="predicted"/>
<dbReference type="EMBL" id="CABPSM010000006">
    <property type="protein sequence ID" value="VVE07502.1"/>
    <property type="molecule type" value="Genomic_DNA"/>
</dbReference>
<sequence length="81" mass="9250">MPVWDLPGKRGWRGRIQKRRHKKEKLRGFHRAACISKAIKSSNVQHSTIFTANPPRAVSLYFVFMSAPVSRIVLITESSDT</sequence>
<reference evidence="1 2" key="1">
    <citation type="submission" date="2019-08" db="EMBL/GenBank/DDBJ databases">
        <authorList>
            <person name="Peeters C."/>
        </authorList>
    </citation>
    <scope>NUCLEOTIDE SEQUENCE [LARGE SCALE GENOMIC DNA]</scope>
    <source>
        <strain evidence="1 2">LMG 31112</strain>
    </source>
</reference>
<dbReference type="AlphaFoldDB" id="A0A5E4V5C4"/>
<organism evidence="1 2">
    <name type="scientific">Pandoraea horticolens</name>
    <dbReference type="NCBI Taxonomy" id="2508298"/>
    <lineage>
        <taxon>Bacteria</taxon>
        <taxon>Pseudomonadati</taxon>
        <taxon>Pseudomonadota</taxon>
        <taxon>Betaproteobacteria</taxon>
        <taxon>Burkholderiales</taxon>
        <taxon>Burkholderiaceae</taxon>
        <taxon>Pandoraea</taxon>
    </lineage>
</organism>
<name>A0A5E4V5C4_9BURK</name>
<protein>
    <submittedName>
        <fullName evidence="1">Uncharacterized protein</fullName>
    </submittedName>
</protein>
<keyword evidence="2" id="KW-1185">Reference proteome</keyword>
<evidence type="ECO:0000313" key="2">
    <source>
        <dbReference type="Proteomes" id="UP000343317"/>
    </source>
</evidence>
<gene>
    <name evidence="1" type="ORF">PHO31112_02453</name>
</gene>
<dbReference type="Proteomes" id="UP000343317">
    <property type="component" value="Unassembled WGS sequence"/>
</dbReference>
<accession>A0A5E4V5C4</accession>
<evidence type="ECO:0000313" key="1">
    <source>
        <dbReference type="EMBL" id="VVE07502.1"/>
    </source>
</evidence>